<evidence type="ECO:0000256" key="1">
    <source>
        <dbReference type="SAM" id="MobiDB-lite"/>
    </source>
</evidence>
<name>A0AAE6T9E8_9BACT</name>
<evidence type="ECO:0000313" key="3">
    <source>
        <dbReference type="Proteomes" id="UP000642553"/>
    </source>
</evidence>
<proteinExistence type="predicted"/>
<sequence length="71" mass="7321">MAKTEKEQTAPASAAGEAGASEKAKQQLVKVRVIKTGTNISGMTYLAGVVVNVTPDQAEAIEKAKAGCQVF</sequence>
<evidence type="ECO:0000313" key="2">
    <source>
        <dbReference type="EMBL" id="QHV62000.1"/>
    </source>
</evidence>
<feature type="region of interest" description="Disordered" evidence="1">
    <location>
        <begin position="1"/>
        <end position="26"/>
    </location>
</feature>
<protein>
    <submittedName>
        <fullName evidence="2">Uncharacterized protein</fullName>
    </submittedName>
</protein>
<dbReference type="AlphaFoldDB" id="A0AAE6T9E8"/>
<gene>
    <name evidence="2" type="ORF">DMI76_00790</name>
</gene>
<organism evidence="2 3">
    <name type="scientific">Akkermansia massiliensis</name>
    <dbReference type="NCBI Taxonomy" id="2927224"/>
    <lineage>
        <taxon>Bacteria</taxon>
        <taxon>Pseudomonadati</taxon>
        <taxon>Verrucomicrobiota</taxon>
        <taxon>Verrucomicrobiia</taxon>
        <taxon>Verrucomicrobiales</taxon>
        <taxon>Akkermansiaceae</taxon>
        <taxon>Akkermansia</taxon>
    </lineage>
</organism>
<dbReference type="RefSeq" id="WP_205575881.1">
    <property type="nucleotide sequence ID" value="NZ_CP029701.1"/>
</dbReference>
<reference evidence="2" key="1">
    <citation type="submission" date="2018-05" db="EMBL/GenBank/DDBJ databases">
        <title>Complete genome sequnece of Akkermansia muciniphila EB-AMDK-40.</title>
        <authorList>
            <person name="Nam Y.-D."/>
            <person name="Chung W.-H."/>
            <person name="Park Y.S."/>
            <person name="Kang J."/>
        </authorList>
    </citation>
    <scope>NUCLEOTIDE SEQUENCE</scope>
    <source>
        <strain evidence="2">EB-AMDK-40</strain>
    </source>
</reference>
<dbReference type="Proteomes" id="UP000642553">
    <property type="component" value="Chromosome"/>
</dbReference>
<accession>A0AAE6T9E8</accession>
<dbReference type="EMBL" id="CP029701">
    <property type="protein sequence ID" value="QHV62000.1"/>
    <property type="molecule type" value="Genomic_DNA"/>
</dbReference>